<evidence type="ECO:0000313" key="1">
    <source>
        <dbReference type="EMBL" id="KEK15444.1"/>
    </source>
</evidence>
<dbReference type="PATRIC" id="fig|1598.90.peg.743"/>
<dbReference type="Proteomes" id="UP000194286">
    <property type="component" value="Unassembled WGS sequence"/>
</dbReference>
<dbReference type="Proteomes" id="UP000027731">
    <property type="component" value="Unassembled WGS sequence"/>
</dbReference>
<dbReference type="AlphaFoldDB" id="A0A073JPE8"/>
<organism evidence="1 3">
    <name type="scientific">Limosilactobacillus reuteri</name>
    <name type="common">Lactobacillus reuteri</name>
    <dbReference type="NCBI Taxonomy" id="1598"/>
    <lineage>
        <taxon>Bacteria</taxon>
        <taxon>Bacillati</taxon>
        <taxon>Bacillota</taxon>
        <taxon>Bacilli</taxon>
        <taxon>Lactobacillales</taxon>
        <taxon>Lactobacillaceae</taxon>
        <taxon>Limosilactobacillus</taxon>
    </lineage>
</organism>
<dbReference type="RefSeq" id="WP_035168706.1">
    <property type="nucleotide sequence ID" value="NZ_CP170358.1"/>
</dbReference>
<evidence type="ECO:0000313" key="3">
    <source>
        <dbReference type="Proteomes" id="UP000027731"/>
    </source>
</evidence>
<dbReference type="EMBL" id="JOSX01000013">
    <property type="protein sequence ID" value="KEK15444.1"/>
    <property type="molecule type" value="Genomic_DNA"/>
</dbReference>
<comment type="caution">
    <text evidence="1">The sequence shown here is derived from an EMBL/GenBank/DDBJ whole genome shotgun (WGS) entry which is preliminary data.</text>
</comment>
<gene>
    <name evidence="2" type="ORF">BHL82_00215</name>
    <name evidence="1" type="ORF">LR3_06565</name>
</gene>
<accession>A0A073JPE8</accession>
<reference evidence="2 4" key="2">
    <citation type="submission" date="2016-09" db="EMBL/GenBank/DDBJ databases">
        <title>Lactobacillus reuteri KLR3005, genome sequencing and assembly.</title>
        <authorList>
            <person name="Lee J.-Y."/>
            <person name="Kim E.B."/>
            <person name="Choi Y.-J."/>
        </authorList>
    </citation>
    <scope>NUCLEOTIDE SEQUENCE [LARGE SCALE GENOMIC DNA]</scope>
    <source>
        <strain evidence="2 4">KLR3005</strain>
    </source>
</reference>
<evidence type="ECO:0000313" key="2">
    <source>
        <dbReference type="EMBL" id="OTA85379.1"/>
    </source>
</evidence>
<reference evidence="1 3" key="1">
    <citation type="submission" date="2014-06" db="EMBL/GenBank/DDBJ databases">
        <title>Genetic determinant of reutericyclin biosynthesis of Lactobacillus reuteri.</title>
        <authorList>
            <person name="Lin X."/>
            <person name="Duar R."/>
            <person name="Walter J."/>
            <person name="Gaenzle M."/>
        </authorList>
    </citation>
    <scope>NUCLEOTIDE SEQUENCE [LARGE SCALE GENOMIC DNA]</scope>
    <source>
        <strain evidence="1 3">LTH2584</strain>
    </source>
</reference>
<sequence length="117" mass="13446">MLDNLKVANEYLGSFTPEQLLKLTPAQFEYMIAGAQQRILNSQSYAFQLTKATVPAQLVDKNDNDEIIAGNLRKNQEAIANFNNKQYQKMQKEKAQREAQFRSVFGKYLNRKREKGG</sequence>
<dbReference type="EMBL" id="MIMU01000084">
    <property type="protein sequence ID" value="OTA85379.1"/>
    <property type="molecule type" value="Genomic_DNA"/>
</dbReference>
<proteinExistence type="predicted"/>
<protein>
    <submittedName>
        <fullName evidence="1">Uncharacterized protein</fullName>
    </submittedName>
</protein>
<evidence type="ECO:0000313" key="4">
    <source>
        <dbReference type="Proteomes" id="UP000194286"/>
    </source>
</evidence>
<name>A0A073JPE8_LIMRT</name>